<dbReference type="OrthoDB" id="2683861at2759"/>
<feature type="non-terminal residue" evidence="1">
    <location>
        <position position="1"/>
    </location>
</feature>
<keyword evidence="2" id="KW-1185">Reference proteome</keyword>
<dbReference type="Proteomes" id="UP000297245">
    <property type="component" value="Unassembled WGS sequence"/>
</dbReference>
<name>A0A4S8LKW2_DENBC</name>
<accession>A0A4S8LKW2</accession>
<proteinExistence type="predicted"/>
<reference evidence="1 2" key="1">
    <citation type="journal article" date="2019" name="Nat. Ecol. Evol.">
        <title>Megaphylogeny resolves global patterns of mushroom evolution.</title>
        <authorList>
            <person name="Varga T."/>
            <person name="Krizsan K."/>
            <person name="Foldi C."/>
            <person name="Dima B."/>
            <person name="Sanchez-Garcia M."/>
            <person name="Sanchez-Ramirez S."/>
            <person name="Szollosi G.J."/>
            <person name="Szarkandi J.G."/>
            <person name="Papp V."/>
            <person name="Albert L."/>
            <person name="Andreopoulos W."/>
            <person name="Angelini C."/>
            <person name="Antonin V."/>
            <person name="Barry K.W."/>
            <person name="Bougher N.L."/>
            <person name="Buchanan P."/>
            <person name="Buyck B."/>
            <person name="Bense V."/>
            <person name="Catcheside P."/>
            <person name="Chovatia M."/>
            <person name="Cooper J."/>
            <person name="Damon W."/>
            <person name="Desjardin D."/>
            <person name="Finy P."/>
            <person name="Geml J."/>
            <person name="Haridas S."/>
            <person name="Hughes K."/>
            <person name="Justo A."/>
            <person name="Karasinski D."/>
            <person name="Kautmanova I."/>
            <person name="Kiss B."/>
            <person name="Kocsube S."/>
            <person name="Kotiranta H."/>
            <person name="LaButti K.M."/>
            <person name="Lechner B.E."/>
            <person name="Liimatainen K."/>
            <person name="Lipzen A."/>
            <person name="Lukacs Z."/>
            <person name="Mihaltcheva S."/>
            <person name="Morgado L.N."/>
            <person name="Niskanen T."/>
            <person name="Noordeloos M.E."/>
            <person name="Ohm R.A."/>
            <person name="Ortiz-Santana B."/>
            <person name="Ovrebo C."/>
            <person name="Racz N."/>
            <person name="Riley R."/>
            <person name="Savchenko A."/>
            <person name="Shiryaev A."/>
            <person name="Soop K."/>
            <person name="Spirin V."/>
            <person name="Szebenyi C."/>
            <person name="Tomsovsky M."/>
            <person name="Tulloss R.E."/>
            <person name="Uehling J."/>
            <person name="Grigoriev I.V."/>
            <person name="Vagvolgyi C."/>
            <person name="Papp T."/>
            <person name="Martin F.M."/>
            <person name="Miettinen O."/>
            <person name="Hibbett D.S."/>
            <person name="Nagy L.G."/>
        </authorList>
    </citation>
    <scope>NUCLEOTIDE SEQUENCE [LARGE SCALE GENOMIC DNA]</scope>
    <source>
        <strain evidence="1 2">CBS 962.96</strain>
    </source>
</reference>
<organism evidence="1 2">
    <name type="scientific">Dendrothele bispora (strain CBS 962.96)</name>
    <dbReference type="NCBI Taxonomy" id="1314807"/>
    <lineage>
        <taxon>Eukaryota</taxon>
        <taxon>Fungi</taxon>
        <taxon>Dikarya</taxon>
        <taxon>Basidiomycota</taxon>
        <taxon>Agaricomycotina</taxon>
        <taxon>Agaricomycetes</taxon>
        <taxon>Agaricomycetidae</taxon>
        <taxon>Agaricales</taxon>
        <taxon>Agaricales incertae sedis</taxon>
        <taxon>Dendrothele</taxon>
    </lineage>
</organism>
<evidence type="ECO:0000313" key="1">
    <source>
        <dbReference type="EMBL" id="THU89886.1"/>
    </source>
</evidence>
<dbReference type="AlphaFoldDB" id="A0A4S8LKW2"/>
<dbReference type="EMBL" id="ML179353">
    <property type="protein sequence ID" value="THU89886.1"/>
    <property type="molecule type" value="Genomic_DNA"/>
</dbReference>
<protein>
    <submittedName>
        <fullName evidence="1">Uncharacterized protein</fullName>
    </submittedName>
</protein>
<evidence type="ECO:0000313" key="2">
    <source>
        <dbReference type="Proteomes" id="UP000297245"/>
    </source>
</evidence>
<sequence length="152" mass="18006">WKDAVEALVYLESTYGYETSNWCLSKYDRPRVLEAWLKSKRKVLCPGPIKEMTVDDMESDTVVWWSSIQPKWRTLPWEGPEIKDEQWAEINGLYLVLACMRWWLILEQEEELDSDMVSWNWKKVLSDIVWVIKTMAGREPNEEPVSKKPHTG</sequence>
<gene>
    <name evidence="1" type="ORF">K435DRAFT_676974</name>
</gene>